<dbReference type="SUPFAM" id="SSF53187">
    <property type="entry name" value="Zn-dependent exopeptidases"/>
    <property type="match status" value="1"/>
</dbReference>
<dbReference type="InterPro" id="IPR002933">
    <property type="entry name" value="Peptidase_M20"/>
</dbReference>
<accession>A0A8J7M431</accession>
<dbReference type="GO" id="GO:0046872">
    <property type="term" value="F:metal ion binding"/>
    <property type="evidence" value="ECO:0007669"/>
    <property type="project" value="UniProtKB-KW"/>
</dbReference>
<dbReference type="GO" id="GO:0006508">
    <property type="term" value="P:proteolysis"/>
    <property type="evidence" value="ECO:0007669"/>
    <property type="project" value="UniProtKB-KW"/>
</dbReference>
<proteinExistence type="predicted"/>
<dbReference type="GO" id="GO:0008233">
    <property type="term" value="F:peptidase activity"/>
    <property type="evidence" value="ECO:0007669"/>
    <property type="project" value="UniProtKB-KW"/>
</dbReference>
<dbReference type="PANTHER" id="PTHR43270">
    <property type="entry name" value="BETA-ALA-HIS DIPEPTIDASE"/>
    <property type="match status" value="1"/>
</dbReference>
<dbReference type="Pfam" id="PF01546">
    <property type="entry name" value="Peptidase_M20"/>
    <property type="match status" value="1"/>
</dbReference>
<protein>
    <submittedName>
        <fullName evidence="5">M20/M25/M40 family metallo-hydrolase</fullName>
    </submittedName>
</protein>
<evidence type="ECO:0000256" key="1">
    <source>
        <dbReference type="ARBA" id="ARBA00022670"/>
    </source>
</evidence>
<keyword evidence="2" id="KW-0479">Metal-binding</keyword>
<evidence type="ECO:0000259" key="4">
    <source>
        <dbReference type="Pfam" id="PF07687"/>
    </source>
</evidence>
<dbReference type="InterPro" id="IPR011650">
    <property type="entry name" value="Peptidase_M20_dimer"/>
</dbReference>
<dbReference type="AlphaFoldDB" id="A0A8J7M431"/>
<dbReference type="EMBL" id="JAEHHL010000001">
    <property type="protein sequence ID" value="MBK0398006.1"/>
    <property type="molecule type" value="Genomic_DNA"/>
</dbReference>
<feature type="domain" description="Peptidase M20 dimerisation" evidence="4">
    <location>
        <begin position="201"/>
        <end position="360"/>
    </location>
</feature>
<reference evidence="5" key="1">
    <citation type="submission" date="2020-12" db="EMBL/GenBank/DDBJ databases">
        <title>Bacterial taxonomy.</title>
        <authorList>
            <person name="Pan X."/>
        </authorList>
    </citation>
    <scope>NUCLEOTIDE SEQUENCE</scope>
    <source>
        <strain evidence="5">M0105</strain>
    </source>
</reference>
<evidence type="ECO:0000313" key="5">
    <source>
        <dbReference type="EMBL" id="MBK0398006.1"/>
    </source>
</evidence>
<dbReference type="RefSeq" id="WP_200606453.1">
    <property type="nucleotide sequence ID" value="NZ_JAEHHL010000001.1"/>
</dbReference>
<gene>
    <name evidence="5" type="ORF">H0I76_02285</name>
</gene>
<evidence type="ECO:0000256" key="2">
    <source>
        <dbReference type="ARBA" id="ARBA00022723"/>
    </source>
</evidence>
<dbReference type="Gene3D" id="3.40.630.10">
    <property type="entry name" value="Zn peptidases"/>
    <property type="match status" value="1"/>
</dbReference>
<name>A0A8J7M431_9RHOB</name>
<keyword evidence="6" id="KW-1185">Reference proteome</keyword>
<keyword evidence="1" id="KW-0645">Protease</keyword>
<sequence>MSALASVLDHLDNDTDAAIERLFELLRIPSISTDPAFAADCARTADWLVKDLETIGFKAQAHQTAGHPIILAEDHDSAGPHVLFYGHYDVQPVDPLSLWDRDPFDPAVTAREDGTRQICGRGASDDKGQVMTFIEACRAWKRAAGRLPCKVTILLEGEEESGGAHLPGFLDAHKERLSKAGIALVCDTSMWSPDTPAITTSLRGMASEEVIIHAASRDLHSGYYGGAAANPIAILARALGQLHDGEGRVTLEGFYDGVSEPSDQVKEQWQSLDFTAEEFLGEVGLKHPAGETDRSCLELVWSRPTAEINGITGGYTGVGFKTVIPAQASAKVSFRLVGEQDPKAVSKAFRAFINARIPPDCRAEFIEHGGSPAVTMPVEAPPFARARQALSDEWETDAVFVGGGGSIPVVGEFKRKLGLDALLIGFALDDDRIHSPNEKYDLRSFDKGRRSWARVLAALAEA</sequence>
<dbReference type="Gene3D" id="3.30.70.360">
    <property type="match status" value="1"/>
</dbReference>
<dbReference type="NCBIfam" id="NF006579">
    <property type="entry name" value="PRK09104.1"/>
    <property type="match status" value="1"/>
</dbReference>
<dbReference type="Proteomes" id="UP000655420">
    <property type="component" value="Unassembled WGS sequence"/>
</dbReference>
<organism evidence="5 6">
    <name type="scientific">Thermohalobaculum xanthum</name>
    <dbReference type="NCBI Taxonomy" id="2753746"/>
    <lineage>
        <taxon>Bacteria</taxon>
        <taxon>Pseudomonadati</taxon>
        <taxon>Pseudomonadota</taxon>
        <taxon>Alphaproteobacteria</taxon>
        <taxon>Rhodobacterales</taxon>
        <taxon>Paracoccaceae</taxon>
        <taxon>Thermohalobaculum</taxon>
    </lineage>
</organism>
<dbReference type="Pfam" id="PF07687">
    <property type="entry name" value="M20_dimer"/>
    <property type="match status" value="1"/>
</dbReference>
<dbReference type="PANTHER" id="PTHR43270:SF12">
    <property type="entry name" value="SUCCINYL-DIAMINOPIMELATE DESUCCINYLASE"/>
    <property type="match status" value="1"/>
</dbReference>
<keyword evidence="3" id="KW-0378">Hydrolase</keyword>
<evidence type="ECO:0000256" key="3">
    <source>
        <dbReference type="ARBA" id="ARBA00022801"/>
    </source>
</evidence>
<dbReference type="InterPro" id="IPR051458">
    <property type="entry name" value="Cyt/Met_Dipeptidase"/>
</dbReference>
<evidence type="ECO:0000313" key="6">
    <source>
        <dbReference type="Proteomes" id="UP000655420"/>
    </source>
</evidence>
<comment type="caution">
    <text evidence="5">The sequence shown here is derived from an EMBL/GenBank/DDBJ whole genome shotgun (WGS) entry which is preliminary data.</text>
</comment>